<dbReference type="PRINTS" id="PR00344">
    <property type="entry name" value="BCTRLSENSOR"/>
</dbReference>
<feature type="transmembrane region" description="Helical" evidence="15">
    <location>
        <begin position="74"/>
        <end position="93"/>
    </location>
</feature>
<evidence type="ECO:0000259" key="16">
    <source>
        <dbReference type="PROSITE" id="PS50109"/>
    </source>
</evidence>
<feature type="modified residue" description="4-aspartylphosphate" evidence="14">
    <location>
        <position position="862"/>
    </location>
</feature>
<dbReference type="GO" id="GO:0000155">
    <property type="term" value="F:phosphorelay sensor kinase activity"/>
    <property type="evidence" value="ECO:0007669"/>
    <property type="project" value="InterPro"/>
</dbReference>
<feature type="transmembrane region" description="Helical" evidence="15">
    <location>
        <begin position="174"/>
        <end position="194"/>
    </location>
</feature>
<dbReference type="Gene3D" id="1.10.287.130">
    <property type="match status" value="1"/>
</dbReference>
<keyword evidence="11" id="KW-0902">Two-component regulatory system</keyword>
<evidence type="ECO:0000313" key="20">
    <source>
        <dbReference type="EMBL" id="QGP92272.1"/>
    </source>
</evidence>
<dbReference type="PROSITE" id="PS50110">
    <property type="entry name" value="RESPONSE_REGULATORY"/>
    <property type="match status" value="2"/>
</dbReference>
<evidence type="ECO:0000256" key="12">
    <source>
        <dbReference type="ARBA" id="ARBA00023136"/>
    </source>
</evidence>
<dbReference type="SMART" id="SM00448">
    <property type="entry name" value="REC"/>
    <property type="match status" value="2"/>
</dbReference>
<gene>
    <name evidence="20" type="primary">rcsC_1</name>
    <name evidence="20" type="ORF">MGLY_16440</name>
</gene>
<dbReference type="InterPro" id="IPR003661">
    <property type="entry name" value="HisK_dim/P_dom"/>
</dbReference>
<dbReference type="SUPFAM" id="SSF47384">
    <property type="entry name" value="Homodimeric domain of signal transducing histidine kinase"/>
    <property type="match status" value="1"/>
</dbReference>
<evidence type="ECO:0000259" key="17">
    <source>
        <dbReference type="PROSITE" id="PS50110"/>
    </source>
</evidence>
<dbReference type="RefSeq" id="WP_156272945.1">
    <property type="nucleotide sequence ID" value="NZ_CP046244.1"/>
</dbReference>
<keyword evidence="21" id="KW-1185">Reference proteome</keyword>
<evidence type="ECO:0000256" key="2">
    <source>
        <dbReference type="ARBA" id="ARBA00004236"/>
    </source>
</evidence>
<evidence type="ECO:0000256" key="4">
    <source>
        <dbReference type="ARBA" id="ARBA00018672"/>
    </source>
</evidence>
<dbReference type="GO" id="GO:0005524">
    <property type="term" value="F:ATP binding"/>
    <property type="evidence" value="ECO:0007669"/>
    <property type="project" value="UniProtKB-KW"/>
</dbReference>
<evidence type="ECO:0000256" key="7">
    <source>
        <dbReference type="ARBA" id="ARBA00022679"/>
    </source>
</evidence>
<dbReference type="Gene3D" id="3.40.50.2300">
    <property type="match status" value="2"/>
</dbReference>
<dbReference type="Pfam" id="PF02518">
    <property type="entry name" value="HATPase_c"/>
    <property type="match status" value="1"/>
</dbReference>
<dbReference type="PROSITE" id="PS50109">
    <property type="entry name" value="HIS_KIN"/>
    <property type="match status" value="1"/>
</dbReference>
<dbReference type="InterPro" id="IPR036890">
    <property type="entry name" value="HATPase_C_sf"/>
</dbReference>
<evidence type="ECO:0000256" key="6">
    <source>
        <dbReference type="ARBA" id="ARBA00022553"/>
    </source>
</evidence>
<evidence type="ECO:0000256" key="8">
    <source>
        <dbReference type="ARBA" id="ARBA00022741"/>
    </source>
</evidence>
<feature type="domain" description="Response regulatory" evidence="17">
    <location>
        <begin position="813"/>
        <end position="930"/>
    </location>
</feature>
<evidence type="ECO:0000256" key="11">
    <source>
        <dbReference type="ARBA" id="ARBA00023012"/>
    </source>
</evidence>
<dbReference type="InterPro" id="IPR005467">
    <property type="entry name" value="His_kinase_dom"/>
</dbReference>
<feature type="transmembrane region" description="Helical" evidence="15">
    <location>
        <begin position="139"/>
        <end position="162"/>
    </location>
</feature>
<dbReference type="InterPro" id="IPR000014">
    <property type="entry name" value="PAS"/>
</dbReference>
<keyword evidence="15" id="KW-0812">Transmembrane</keyword>
<dbReference type="SMART" id="SM00387">
    <property type="entry name" value="HATPase_c"/>
    <property type="match status" value="1"/>
</dbReference>
<dbReference type="InterPro" id="IPR011006">
    <property type="entry name" value="CheY-like_superfamily"/>
</dbReference>
<dbReference type="GO" id="GO:0005886">
    <property type="term" value="C:plasma membrane"/>
    <property type="evidence" value="ECO:0007669"/>
    <property type="project" value="UniProtKB-SubCell"/>
</dbReference>
<feature type="transmembrane region" description="Helical" evidence="15">
    <location>
        <begin position="113"/>
        <end position="132"/>
    </location>
</feature>
<dbReference type="Pfam" id="PF00072">
    <property type="entry name" value="Response_reg"/>
    <property type="match status" value="2"/>
</dbReference>
<proteinExistence type="predicted"/>
<dbReference type="Pfam" id="PF13426">
    <property type="entry name" value="PAS_9"/>
    <property type="match status" value="1"/>
</dbReference>
<dbReference type="InterPro" id="IPR000700">
    <property type="entry name" value="PAS-assoc_C"/>
</dbReference>
<dbReference type="PANTHER" id="PTHR43047">
    <property type="entry name" value="TWO-COMPONENT HISTIDINE PROTEIN KINASE"/>
    <property type="match status" value="1"/>
</dbReference>
<dbReference type="CDD" id="cd00156">
    <property type="entry name" value="REC"/>
    <property type="match status" value="1"/>
</dbReference>
<dbReference type="Pfam" id="PF17159">
    <property type="entry name" value="MASE3"/>
    <property type="match status" value="1"/>
</dbReference>
<comment type="catalytic activity">
    <reaction evidence="1">
        <text>ATP + protein L-histidine = ADP + protein N-phospho-L-histidine.</text>
        <dbReference type="EC" id="2.7.13.3"/>
    </reaction>
</comment>
<dbReference type="Proteomes" id="UP000425916">
    <property type="component" value="Chromosome"/>
</dbReference>
<evidence type="ECO:0000256" key="3">
    <source>
        <dbReference type="ARBA" id="ARBA00012438"/>
    </source>
</evidence>
<evidence type="ECO:0000256" key="14">
    <source>
        <dbReference type="PROSITE-ProRule" id="PRU00169"/>
    </source>
</evidence>
<dbReference type="SUPFAM" id="SSF55785">
    <property type="entry name" value="PYP-like sensor domain (PAS domain)"/>
    <property type="match status" value="1"/>
</dbReference>
<evidence type="ECO:0000256" key="10">
    <source>
        <dbReference type="ARBA" id="ARBA00022840"/>
    </source>
</evidence>
<feature type="domain" description="PAC" evidence="19">
    <location>
        <begin position="364"/>
        <end position="416"/>
    </location>
</feature>
<dbReference type="SUPFAM" id="SSF52172">
    <property type="entry name" value="CheY-like"/>
    <property type="match status" value="2"/>
</dbReference>
<feature type="transmembrane region" description="Helical" evidence="15">
    <location>
        <begin position="20"/>
        <end position="37"/>
    </location>
</feature>
<dbReference type="AlphaFoldDB" id="A0A6I5ZQM3"/>
<dbReference type="InterPro" id="IPR004358">
    <property type="entry name" value="Sig_transdc_His_kin-like_C"/>
</dbReference>
<dbReference type="Gene3D" id="3.30.565.10">
    <property type="entry name" value="Histidine kinase-like ATPase, C-terminal domain"/>
    <property type="match status" value="1"/>
</dbReference>
<keyword evidence="10" id="KW-0067">ATP-binding</keyword>
<organism evidence="20 21">
    <name type="scientific">Neomoorella glycerini</name>
    <dbReference type="NCBI Taxonomy" id="55779"/>
    <lineage>
        <taxon>Bacteria</taxon>
        <taxon>Bacillati</taxon>
        <taxon>Bacillota</taxon>
        <taxon>Clostridia</taxon>
        <taxon>Neomoorellales</taxon>
        <taxon>Neomoorellaceae</taxon>
        <taxon>Neomoorella</taxon>
    </lineage>
</organism>
<keyword evidence="6 14" id="KW-0597">Phosphoprotein</keyword>
<keyword evidence="12 15" id="KW-0472">Membrane</keyword>
<protein>
    <recommendedName>
        <fullName evidence="4">Stage 0 sporulation protein A homolog</fullName>
        <ecNumber evidence="3">2.7.13.3</ecNumber>
    </recommendedName>
</protein>
<dbReference type="InterPro" id="IPR036097">
    <property type="entry name" value="HisK_dim/P_sf"/>
</dbReference>
<dbReference type="CDD" id="cd00130">
    <property type="entry name" value="PAS"/>
    <property type="match status" value="1"/>
</dbReference>
<evidence type="ECO:0000256" key="5">
    <source>
        <dbReference type="ARBA" id="ARBA00022475"/>
    </source>
</evidence>
<dbReference type="InterPro" id="IPR001789">
    <property type="entry name" value="Sig_transdc_resp-reg_receiver"/>
</dbReference>
<dbReference type="InterPro" id="IPR035965">
    <property type="entry name" value="PAS-like_dom_sf"/>
</dbReference>
<dbReference type="Gene3D" id="3.30.450.20">
    <property type="entry name" value="PAS domain"/>
    <property type="match status" value="1"/>
</dbReference>
<evidence type="ECO:0000259" key="19">
    <source>
        <dbReference type="PROSITE" id="PS50113"/>
    </source>
</evidence>
<feature type="domain" description="Histidine kinase" evidence="16">
    <location>
        <begin position="427"/>
        <end position="646"/>
    </location>
</feature>
<feature type="transmembrane region" description="Helical" evidence="15">
    <location>
        <begin position="206"/>
        <end position="226"/>
    </location>
</feature>
<dbReference type="EMBL" id="CP046244">
    <property type="protein sequence ID" value="QGP92272.1"/>
    <property type="molecule type" value="Genomic_DNA"/>
</dbReference>
<dbReference type="SMART" id="SM00388">
    <property type="entry name" value="HisKA"/>
    <property type="match status" value="1"/>
</dbReference>
<feature type="domain" description="PAS" evidence="18">
    <location>
        <begin position="285"/>
        <end position="330"/>
    </location>
</feature>
<dbReference type="OrthoDB" id="9796330at2"/>
<dbReference type="InterPro" id="IPR003594">
    <property type="entry name" value="HATPase_dom"/>
</dbReference>
<evidence type="ECO:0000256" key="15">
    <source>
        <dbReference type="SAM" id="Phobius"/>
    </source>
</evidence>
<keyword evidence="15" id="KW-1133">Transmembrane helix</keyword>
<comment type="function">
    <text evidence="13">May play the central regulatory role in sporulation. It may be an element of the effector pathway responsible for the activation of sporulation genes in response to nutritional stress. Spo0A may act in concert with spo0H (a sigma factor) to control the expression of some genes that are critical to the sporulation process.</text>
</comment>
<keyword evidence="8" id="KW-0547">Nucleotide-binding</keyword>
<evidence type="ECO:0000259" key="18">
    <source>
        <dbReference type="PROSITE" id="PS50112"/>
    </source>
</evidence>
<name>A0A6I5ZQM3_9FIRM</name>
<feature type="transmembrane region" description="Helical" evidence="15">
    <location>
        <begin position="43"/>
        <end position="62"/>
    </location>
</feature>
<keyword evidence="9 20" id="KW-0418">Kinase</keyword>
<dbReference type="NCBIfam" id="TIGR00229">
    <property type="entry name" value="sensory_box"/>
    <property type="match status" value="1"/>
</dbReference>
<dbReference type="Pfam" id="PF00512">
    <property type="entry name" value="HisKA"/>
    <property type="match status" value="1"/>
</dbReference>
<evidence type="ECO:0000256" key="9">
    <source>
        <dbReference type="ARBA" id="ARBA00022777"/>
    </source>
</evidence>
<dbReference type="InterPro" id="IPR033425">
    <property type="entry name" value="MASE3"/>
</dbReference>
<keyword evidence="7 20" id="KW-0808">Transferase</keyword>
<keyword evidence="5" id="KW-1003">Cell membrane</keyword>
<feature type="domain" description="Response regulatory" evidence="17">
    <location>
        <begin position="685"/>
        <end position="798"/>
    </location>
</feature>
<feature type="modified residue" description="4-aspartylphosphate" evidence="14">
    <location>
        <position position="734"/>
    </location>
</feature>
<dbReference type="CDD" id="cd00082">
    <property type="entry name" value="HisKA"/>
    <property type="match status" value="1"/>
</dbReference>
<evidence type="ECO:0000313" key="21">
    <source>
        <dbReference type="Proteomes" id="UP000425916"/>
    </source>
</evidence>
<dbReference type="CDD" id="cd16922">
    <property type="entry name" value="HATPase_EvgS-ArcB-TorS-like"/>
    <property type="match status" value="1"/>
</dbReference>
<evidence type="ECO:0000256" key="13">
    <source>
        <dbReference type="ARBA" id="ARBA00024867"/>
    </source>
</evidence>
<reference evidence="20 21" key="1">
    <citation type="submission" date="2019-11" db="EMBL/GenBank/DDBJ databases">
        <title>Genome sequence of Moorella glycerini DSM11254.</title>
        <authorList>
            <person name="Poehlein A."/>
            <person name="Boeer T."/>
            <person name="Daniel R."/>
        </authorList>
    </citation>
    <scope>NUCLEOTIDE SEQUENCE [LARGE SCALE GENOMIC DNA]</scope>
    <source>
        <strain evidence="20 21">DSM 11254</strain>
    </source>
</reference>
<dbReference type="EC" id="2.7.13.3" evidence="3"/>
<dbReference type="PROSITE" id="PS50113">
    <property type="entry name" value="PAC"/>
    <property type="match status" value="1"/>
</dbReference>
<comment type="subcellular location">
    <subcellularLocation>
        <location evidence="2">Cell membrane</location>
    </subcellularLocation>
</comment>
<dbReference type="FunFam" id="3.30.565.10:FF:000023">
    <property type="entry name" value="PAS domain-containing sensor histidine kinase"/>
    <property type="match status" value="1"/>
</dbReference>
<dbReference type="PROSITE" id="PS50112">
    <property type="entry name" value="PAS"/>
    <property type="match status" value="1"/>
</dbReference>
<accession>A0A6I5ZQM3</accession>
<evidence type="ECO:0000256" key="1">
    <source>
        <dbReference type="ARBA" id="ARBA00000085"/>
    </source>
</evidence>
<dbReference type="SUPFAM" id="SSF55874">
    <property type="entry name" value="ATPase domain of HSP90 chaperone/DNA topoisomerase II/histidine kinase"/>
    <property type="match status" value="1"/>
</dbReference>
<sequence>MISQLAHVFQAISRHGRQQFRNIVLGAAVILALYLTARYNYLLFHSLVEGFAIIVAVLIYVLSTLTYRYSHHNFLFFLGTAYLFVAILDFFHLLAYQGMGVFPGYGPDPPTQLWIAGRYVEAISLFLALFLARRSFSRPLVFGTYAAVTGLLLVLILGLRFFPACFVEGQGLTTFKVASEYLISVLLVGSIKGLSRLHKENSRPEYRTLMLAMAVTVLSELSFTLYTDVYGVMNMVGHLFKVLSYYLVYRGVVSAGLEAPYDTIFHDLQARTAEAKKQAEVAATQLGHIQAVLYCSPDGICTLDREHTITTWSQGTEKITGYPARETLGRKCREILRHTLPNGEPLCGTSVCALCRAFQGEHVEGLEVYITSRDGRVVPLQISAAPVEVPGRETGEIVQVFHDLTALKTQMAAVERANQAKSEFLATMSHELRTPLNAVIGFGELLREESARLNERQARYASNIVTAGQHLLSLINDILDLSKVEAGKATWEEGPFNPAELLQNAASLLRERVEEAGLQIELDLSPTLPTSAYGDERKLKQVVYNLLANAIKFTPAGRKIGLRAASEGDRLQVSVWDEGIGLPPDKLEAIFQPFYQIDTGPARRYPGTGLGLSIVRQFIELGGGTIQAANRPGGGACFTFTLPIRQVGDTVVIGRLGGAGAEAAATAAGAVTPIESWRPPASKGMALIIEDDAGLAALFCSYLEEMGYAPQVARDAQETFACLERERPSLITLDILLPGESGWDILVALQQHEDWRSIPVIIISVLPEKEKGMALGAAAYLVKPVDQEKLYFTVAQVLSRQGSAPRAGEGAPRVLIVDDEPSAVEIMTGYLQARGLNIAGAYSAATGLARAVQWQPDVIILDLLMPEASGFEFLHQKEQNPAIRSIPVIVLTVKSLTPEERQYLARCTSAVYSKVDLFKGEFLEQLQKVIDKGPLAGKEGEVFDTKRCV</sequence>